<proteinExistence type="predicted"/>
<dbReference type="EMBL" id="KV878933">
    <property type="protein sequence ID" value="OJJ78550.1"/>
    <property type="molecule type" value="Genomic_DNA"/>
</dbReference>
<accession>A0A1L9V3Q2</accession>
<feature type="region of interest" description="Disordered" evidence="1">
    <location>
        <begin position="1"/>
        <end position="64"/>
    </location>
</feature>
<feature type="region of interest" description="Disordered" evidence="1">
    <location>
        <begin position="96"/>
        <end position="159"/>
    </location>
</feature>
<dbReference type="SUPFAM" id="SSF52540">
    <property type="entry name" value="P-loop containing nucleoside triphosphate hydrolases"/>
    <property type="match status" value="1"/>
</dbReference>
<protein>
    <recommendedName>
        <fullName evidence="6">G domain-containing protein</fullName>
    </recommendedName>
</protein>
<evidence type="ECO:0000259" key="3">
    <source>
        <dbReference type="Pfam" id="PF24564"/>
    </source>
</evidence>
<dbReference type="InterPro" id="IPR045063">
    <property type="entry name" value="Dynamin_N"/>
</dbReference>
<feature type="compositionally biased region" description="Basic and acidic residues" evidence="1">
    <location>
        <begin position="25"/>
        <end position="35"/>
    </location>
</feature>
<feature type="domain" description="DUF7605" evidence="3">
    <location>
        <begin position="693"/>
        <end position="874"/>
    </location>
</feature>
<dbReference type="PANTHER" id="PTHR36681">
    <property type="entry name" value="NUCLEAR GTPASE, GERMINAL CENTER-ASSOCIATED, TANDEM DUPLICATE 3"/>
    <property type="match status" value="1"/>
</dbReference>
<evidence type="ECO:0000259" key="2">
    <source>
        <dbReference type="Pfam" id="PF00350"/>
    </source>
</evidence>
<dbReference type="InterPro" id="IPR027417">
    <property type="entry name" value="P-loop_NTPase"/>
</dbReference>
<dbReference type="AlphaFoldDB" id="A0A1L9V3Q2"/>
<feature type="compositionally biased region" description="Polar residues" evidence="1">
    <location>
        <begin position="130"/>
        <end position="146"/>
    </location>
</feature>
<dbReference type="Proteomes" id="UP000184300">
    <property type="component" value="Unassembled WGS sequence"/>
</dbReference>
<dbReference type="InterPro" id="IPR056024">
    <property type="entry name" value="DUF7605"/>
</dbReference>
<dbReference type="Pfam" id="PF00350">
    <property type="entry name" value="Dynamin_N"/>
    <property type="match status" value="1"/>
</dbReference>
<evidence type="ECO:0000256" key="1">
    <source>
        <dbReference type="SAM" id="MobiDB-lite"/>
    </source>
</evidence>
<keyword evidence="5" id="KW-1185">Reference proteome</keyword>
<evidence type="ECO:0000313" key="4">
    <source>
        <dbReference type="EMBL" id="OJJ78550.1"/>
    </source>
</evidence>
<dbReference type="RefSeq" id="XP_022395248.1">
    <property type="nucleotide sequence ID" value="XM_022548009.1"/>
</dbReference>
<dbReference type="PANTHER" id="PTHR36681:SF3">
    <property type="entry name" value="NUCLEAR GTPASE, GERMINAL CENTER-ASSOCIATED, TANDEM DUPLICATE 3"/>
    <property type="match status" value="1"/>
</dbReference>
<organism evidence="4 5">
    <name type="scientific">Aspergillus glaucus CBS 516.65</name>
    <dbReference type="NCBI Taxonomy" id="1160497"/>
    <lineage>
        <taxon>Eukaryota</taxon>
        <taxon>Fungi</taxon>
        <taxon>Dikarya</taxon>
        <taxon>Ascomycota</taxon>
        <taxon>Pezizomycotina</taxon>
        <taxon>Eurotiomycetes</taxon>
        <taxon>Eurotiomycetidae</taxon>
        <taxon>Eurotiales</taxon>
        <taxon>Aspergillaceae</taxon>
        <taxon>Aspergillus</taxon>
        <taxon>Aspergillus subgen. Aspergillus</taxon>
    </lineage>
</organism>
<sequence>MSPQQQPDRSAQPFTFRATVPSVEAVDHGPDHDSLSSDAGQSTPPESDSETPDERNYVPNGSVASLETASNLGISEPLRALSLSSGQSTSVNADLFDATSEDPDTSGRHTSVRDPLPSHNQPGLDGDQGYQINTGSEVDNDSNISSLDDVPQELPPSAPIFNSDLQGALRDVKDHLSSIISDMEQCPLIADQESDLSKQHEQVRMASQLDCPETRTIGFIGDSGVGKSRLINSLLNLDGLARSSAEGSACTSVVTEFRDIDRHHPSWTIEVLYMDSEEVKELLEELLQSFRMYYTDTFREVTSMQEQERIRERSTRAWATFHSMFRGQPDLTHEFLADQTEAAHSRILERLQQWTQPSSRQRPGGPALQHKAVLGSFNLCQSHLDRLTMDPQDEGETAIWPFIKLIRVYLPSPILRTGLVLADLPGFRDLNFARVRATDRYLKHSCNEVFVVTTISRCITDQSIDEIKSRCNRGQPMRIVCTRSEDVIAGEMARQYSDLAPEINRLERRVRHAESRFAEAFRAGSGGNLRELISNKDRAQFERDQFLIWNRNQRVEACLRKHGEEVRIFCISNELYSRHRGGNSTHDDDYLELSCIRELRHYCQLVPAEAQFCFVTAFLEHRAPAVLRSVKQWTLTGCDNVTAERAKTLRQVLLDIERAFREALMPQNAGFRAFPGRLKERFDDEILDVAYEQAPEWRKSALQTSRVWQSWHHTTYAAFCRNYGTHSTRNAGSHCWNTELLEGTQAALEESWSSLEKWILIQKHLLNGAVRAAFQKNLECLEDNILLAPIALENLIDNMGDREACITNSVGQLLNRLIESLSLIKGDALYGHASSYMAGLMRPVYNKCNSDSGGGVDGRRKCYMRDHLTKTTIFFHLIEAINTDCRSLFTEILSELKQVIHQEMGNLYSDLHNVMAEEGEMTEATRFPGVASSLRNKVDMAESTLKQACEIVGRLRSTSSLS</sequence>
<dbReference type="OrthoDB" id="3598281at2759"/>
<feature type="domain" description="Dynamin N-terminal" evidence="2">
    <location>
        <begin position="217"/>
        <end position="471"/>
    </location>
</feature>
<dbReference type="Pfam" id="PF24564">
    <property type="entry name" value="DUF7605"/>
    <property type="match status" value="1"/>
</dbReference>
<dbReference type="Gene3D" id="3.40.50.300">
    <property type="entry name" value="P-loop containing nucleotide triphosphate hydrolases"/>
    <property type="match status" value="1"/>
</dbReference>
<feature type="compositionally biased region" description="Polar residues" evidence="1">
    <location>
        <begin position="1"/>
        <end position="13"/>
    </location>
</feature>
<evidence type="ECO:0008006" key="6">
    <source>
        <dbReference type="Google" id="ProtNLM"/>
    </source>
</evidence>
<dbReference type="GeneID" id="34464270"/>
<feature type="compositionally biased region" description="Polar residues" evidence="1">
    <location>
        <begin position="36"/>
        <end position="46"/>
    </location>
</feature>
<dbReference type="STRING" id="1160497.A0A1L9V3Q2"/>
<evidence type="ECO:0000313" key="5">
    <source>
        <dbReference type="Proteomes" id="UP000184300"/>
    </source>
</evidence>
<gene>
    <name evidence="4" type="ORF">ASPGLDRAFT_53543</name>
</gene>
<dbReference type="VEuPathDB" id="FungiDB:ASPGLDRAFT_53543"/>
<name>A0A1L9V3Q2_ASPGL</name>
<reference evidence="5" key="1">
    <citation type="journal article" date="2017" name="Genome Biol.">
        <title>Comparative genomics reveals high biological diversity and specific adaptations in the industrially and medically important fungal genus Aspergillus.</title>
        <authorList>
            <person name="de Vries R.P."/>
            <person name="Riley R."/>
            <person name="Wiebenga A."/>
            <person name="Aguilar-Osorio G."/>
            <person name="Amillis S."/>
            <person name="Uchima C.A."/>
            <person name="Anderluh G."/>
            <person name="Asadollahi M."/>
            <person name="Askin M."/>
            <person name="Barry K."/>
            <person name="Battaglia E."/>
            <person name="Bayram O."/>
            <person name="Benocci T."/>
            <person name="Braus-Stromeyer S.A."/>
            <person name="Caldana C."/>
            <person name="Canovas D."/>
            <person name="Cerqueira G.C."/>
            <person name="Chen F."/>
            <person name="Chen W."/>
            <person name="Choi C."/>
            <person name="Clum A."/>
            <person name="Dos Santos R.A."/>
            <person name="Damasio A.R."/>
            <person name="Diallinas G."/>
            <person name="Emri T."/>
            <person name="Fekete E."/>
            <person name="Flipphi M."/>
            <person name="Freyberg S."/>
            <person name="Gallo A."/>
            <person name="Gournas C."/>
            <person name="Habgood R."/>
            <person name="Hainaut M."/>
            <person name="Harispe M.L."/>
            <person name="Henrissat B."/>
            <person name="Hilden K.S."/>
            <person name="Hope R."/>
            <person name="Hossain A."/>
            <person name="Karabika E."/>
            <person name="Karaffa L."/>
            <person name="Karanyi Z."/>
            <person name="Krasevec N."/>
            <person name="Kuo A."/>
            <person name="Kusch H."/>
            <person name="LaButti K."/>
            <person name="Lagendijk E.L."/>
            <person name="Lapidus A."/>
            <person name="Levasseur A."/>
            <person name="Lindquist E."/>
            <person name="Lipzen A."/>
            <person name="Logrieco A.F."/>
            <person name="MacCabe A."/>
            <person name="Maekelae M.R."/>
            <person name="Malavazi I."/>
            <person name="Melin P."/>
            <person name="Meyer V."/>
            <person name="Mielnichuk N."/>
            <person name="Miskei M."/>
            <person name="Molnar A.P."/>
            <person name="Mule G."/>
            <person name="Ngan C.Y."/>
            <person name="Orejas M."/>
            <person name="Orosz E."/>
            <person name="Ouedraogo J.P."/>
            <person name="Overkamp K.M."/>
            <person name="Park H.-S."/>
            <person name="Perrone G."/>
            <person name="Piumi F."/>
            <person name="Punt P.J."/>
            <person name="Ram A.F."/>
            <person name="Ramon A."/>
            <person name="Rauscher S."/>
            <person name="Record E."/>
            <person name="Riano-Pachon D.M."/>
            <person name="Robert V."/>
            <person name="Roehrig J."/>
            <person name="Ruller R."/>
            <person name="Salamov A."/>
            <person name="Salih N.S."/>
            <person name="Samson R.A."/>
            <person name="Sandor E."/>
            <person name="Sanguinetti M."/>
            <person name="Schuetze T."/>
            <person name="Sepcic K."/>
            <person name="Shelest E."/>
            <person name="Sherlock G."/>
            <person name="Sophianopoulou V."/>
            <person name="Squina F.M."/>
            <person name="Sun H."/>
            <person name="Susca A."/>
            <person name="Todd R.B."/>
            <person name="Tsang A."/>
            <person name="Unkles S.E."/>
            <person name="van de Wiele N."/>
            <person name="van Rossen-Uffink D."/>
            <person name="Oliveira J.V."/>
            <person name="Vesth T.C."/>
            <person name="Visser J."/>
            <person name="Yu J.-H."/>
            <person name="Zhou M."/>
            <person name="Andersen M.R."/>
            <person name="Archer D.B."/>
            <person name="Baker S.E."/>
            <person name="Benoit I."/>
            <person name="Brakhage A.A."/>
            <person name="Braus G.H."/>
            <person name="Fischer R."/>
            <person name="Frisvad J.C."/>
            <person name="Goldman G.H."/>
            <person name="Houbraken J."/>
            <person name="Oakley B."/>
            <person name="Pocsi I."/>
            <person name="Scazzocchio C."/>
            <person name="Seiboth B."/>
            <person name="vanKuyk P.A."/>
            <person name="Wortman J."/>
            <person name="Dyer P.S."/>
            <person name="Grigoriev I.V."/>
        </authorList>
    </citation>
    <scope>NUCLEOTIDE SEQUENCE [LARGE SCALE GENOMIC DNA]</scope>
    <source>
        <strain evidence="5">CBS 516.65</strain>
    </source>
</reference>